<evidence type="ECO:0000313" key="2">
    <source>
        <dbReference type="Proteomes" id="UP000472271"/>
    </source>
</evidence>
<protein>
    <submittedName>
        <fullName evidence="1">Uncharacterized protein</fullName>
    </submittedName>
</protein>
<dbReference type="Ensembl" id="ENSSORT00005014799.1">
    <property type="protein sequence ID" value="ENSSORP00005014376.1"/>
    <property type="gene ID" value="ENSSORG00005007362.1"/>
</dbReference>
<reference evidence="1" key="1">
    <citation type="submission" date="2019-06" db="EMBL/GenBank/DDBJ databases">
        <authorList>
            <consortium name="Wellcome Sanger Institute Data Sharing"/>
        </authorList>
    </citation>
    <scope>NUCLEOTIDE SEQUENCE [LARGE SCALE GENOMIC DNA]</scope>
</reference>
<dbReference type="InParanoid" id="A0A672ZAM2"/>
<evidence type="ECO:0000313" key="1">
    <source>
        <dbReference type="Ensembl" id="ENSSORP00005014376.1"/>
    </source>
</evidence>
<dbReference type="Proteomes" id="UP000472271">
    <property type="component" value="Chromosome 24"/>
</dbReference>
<proteinExistence type="predicted"/>
<keyword evidence="2" id="KW-1185">Reference proteome</keyword>
<reference evidence="1" key="2">
    <citation type="submission" date="2025-08" db="UniProtKB">
        <authorList>
            <consortium name="Ensembl"/>
        </authorList>
    </citation>
    <scope>IDENTIFICATION</scope>
</reference>
<sequence>MVPGSVVDLGLRSFDLDGARAHVQQQVQPSVQQLHGKEVHLVVFLALCVPPVLRLPVGEEYEPVGFRGAEVEGDGAHAFGVPFR</sequence>
<dbReference type="AlphaFoldDB" id="A0A672ZAM2"/>
<reference evidence="1" key="3">
    <citation type="submission" date="2025-09" db="UniProtKB">
        <authorList>
            <consortium name="Ensembl"/>
        </authorList>
    </citation>
    <scope>IDENTIFICATION</scope>
</reference>
<organism evidence="1 2">
    <name type="scientific">Sphaeramia orbicularis</name>
    <name type="common">orbiculate cardinalfish</name>
    <dbReference type="NCBI Taxonomy" id="375764"/>
    <lineage>
        <taxon>Eukaryota</taxon>
        <taxon>Metazoa</taxon>
        <taxon>Chordata</taxon>
        <taxon>Craniata</taxon>
        <taxon>Vertebrata</taxon>
        <taxon>Euteleostomi</taxon>
        <taxon>Actinopterygii</taxon>
        <taxon>Neopterygii</taxon>
        <taxon>Teleostei</taxon>
        <taxon>Neoteleostei</taxon>
        <taxon>Acanthomorphata</taxon>
        <taxon>Gobiaria</taxon>
        <taxon>Kurtiformes</taxon>
        <taxon>Apogonoidei</taxon>
        <taxon>Apogonidae</taxon>
        <taxon>Apogoninae</taxon>
        <taxon>Sphaeramia</taxon>
    </lineage>
</organism>
<name>A0A672ZAM2_9TELE</name>
<accession>A0A672ZAM2</accession>